<feature type="region of interest" description="Disordered" evidence="4">
    <location>
        <begin position="1"/>
        <end position="35"/>
    </location>
</feature>
<dbReference type="InterPro" id="IPR020846">
    <property type="entry name" value="MFS_dom"/>
</dbReference>
<dbReference type="PROSITE" id="PS50850">
    <property type="entry name" value="MFS"/>
    <property type="match status" value="1"/>
</dbReference>
<dbReference type="RefSeq" id="WP_256327028.1">
    <property type="nucleotide sequence ID" value="NZ_FNOM01000003.1"/>
</dbReference>
<feature type="transmembrane region" description="Helical" evidence="5">
    <location>
        <begin position="307"/>
        <end position="325"/>
    </location>
</feature>
<dbReference type="Pfam" id="PF07690">
    <property type="entry name" value="MFS_1"/>
    <property type="match status" value="1"/>
</dbReference>
<feature type="transmembrane region" description="Helical" evidence="5">
    <location>
        <begin position="126"/>
        <end position="149"/>
    </location>
</feature>
<dbReference type="InterPro" id="IPR050327">
    <property type="entry name" value="Proton-linked_MCT"/>
</dbReference>
<feature type="transmembrane region" description="Helical" evidence="5">
    <location>
        <begin position="266"/>
        <end position="287"/>
    </location>
</feature>
<reference evidence="7 8" key="1">
    <citation type="submission" date="2016-10" db="EMBL/GenBank/DDBJ databases">
        <authorList>
            <person name="de Groot N.N."/>
        </authorList>
    </citation>
    <scope>NUCLEOTIDE SEQUENCE [LARGE SCALE GENOMIC DNA]</scope>
    <source>
        <strain evidence="7 8">CGMCC 1.8894</strain>
    </source>
</reference>
<name>A0A1H2W9F6_9RHOB</name>
<feature type="transmembrane region" description="Helical" evidence="5">
    <location>
        <begin position="185"/>
        <end position="208"/>
    </location>
</feature>
<keyword evidence="3 5" id="KW-0472">Membrane</keyword>
<evidence type="ECO:0000256" key="5">
    <source>
        <dbReference type="SAM" id="Phobius"/>
    </source>
</evidence>
<dbReference type="PANTHER" id="PTHR11360:SF308">
    <property type="entry name" value="BLL3089 PROTEIN"/>
    <property type="match status" value="1"/>
</dbReference>
<evidence type="ECO:0000256" key="2">
    <source>
        <dbReference type="ARBA" id="ARBA00022989"/>
    </source>
</evidence>
<evidence type="ECO:0000259" key="6">
    <source>
        <dbReference type="PROSITE" id="PS50850"/>
    </source>
</evidence>
<feature type="transmembrane region" description="Helical" evidence="5">
    <location>
        <begin position="59"/>
        <end position="82"/>
    </location>
</feature>
<proteinExistence type="predicted"/>
<evidence type="ECO:0000256" key="4">
    <source>
        <dbReference type="SAM" id="MobiDB-lite"/>
    </source>
</evidence>
<feature type="transmembrane region" description="Helical" evidence="5">
    <location>
        <begin position="94"/>
        <end position="114"/>
    </location>
</feature>
<keyword evidence="8" id="KW-1185">Reference proteome</keyword>
<dbReference type="AlphaFoldDB" id="A0A1H2W9F6"/>
<feature type="transmembrane region" description="Helical" evidence="5">
    <location>
        <begin position="356"/>
        <end position="379"/>
    </location>
</feature>
<dbReference type="InterPro" id="IPR036259">
    <property type="entry name" value="MFS_trans_sf"/>
</dbReference>
<accession>A0A1H2W9F6</accession>
<dbReference type="Gene3D" id="1.20.1250.20">
    <property type="entry name" value="MFS general substrate transporter like domains"/>
    <property type="match status" value="2"/>
</dbReference>
<evidence type="ECO:0000313" key="7">
    <source>
        <dbReference type="EMBL" id="SDW77158.1"/>
    </source>
</evidence>
<dbReference type="InterPro" id="IPR011701">
    <property type="entry name" value="MFS"/>
</dbReference>
<gene>
    <name evidence="7" type="ORF">SAMN04488238_103308</name>
</gene>
<dbReference type="STRING" id="564137.SAMN04488238_103308"/>
<evidence type="ECO:0000313" key="8">
    <source>
        <dbReference type="Proteomes" id="UP000198539"/>
    </source>
</evidence>
<keyword evidence="2 5" id="KW-1133">Transmembrane helix</keyword>
<feature type="transmembrane region" description="Helical" evidence="5">
    <location>
        <begin position="391"/>
        <end position="413"/>
    </location>
</feature>
<sequence>MRPMAVDWPRGQDGPTPRRATGAGQTALPARAAQRQKETDAMGQGIATLSGFLRENIRWLLAGFLLTFASSFGQTFFIAVFAGEIRAEFGLSHGAWGSLYAAATMSSAAVMVFAGGLTDRFRVRHIGVVILFLMACAALTMSQVSALWGLAITLFLLRLFGQGLLGHMAMVGMARWFVATRGRAVSIASLGVATGEALLPISFVLLLGAFDWRMLWVIGAMALMLLAPVIYGLLQRERTPQSFASDAGTLGMEGRNWTRPQVARHWLFWAMIPAMMGPAAWGTAFFFHQVHLAEAKGWAHLSLVSVFPVYTATSIVFMVFAGWLVDRFGCATLARFYLLPCALGFAILGVSDTLLIASAGIVMMGMTGGMNATMSSTLWAEYFGTRNLGSIRAMATAIMVLGTGIGPSVSGLLIDAGLDFGEQSLMIAAYFAVAATLAGIATHKARRLLPPRAAQAASAR</sequence>
<dbReference type="Proteomes" id="UP000198539">
    <property type="component" value="Unassembled WGS sequence"/>
</dbReference>
<keyword evidence="1 5" id="KW-0812">Transmembrane</keyword>
<feature type="domain" description="Major facilitator superfamily (MFS) profile" evidence="6">
    <location>
        <begin position="59"/>
        <end position="447"/>
    </location>
</feature>
<evidence type="ECO:0000256" key="1">
    <source>
        <dbReference type="ARBA" id="ARBA00022692"/>
    </source>
</evidence>
<dbReference type="SUPFAM" id="SSF103473">
    <property type="entry name" value="MFS general substrate transporter"/>
    <property type="match status" value="1"/>
</dbReference>
<feature type="transmembrane region" description="Helical" evidence="5">
    <location>
        <begin position="214"/>
        <end position="234"/>
    </location>
</feature>
<feature type="transmembrane region" description="Helical" evidence="5">
    <location>
        <begin position="425"/>
        <end position="442"/>
    </location>
</feature>
<organism evidence="7 8">
    <name type="scientific">Roseicitreum antarcticum</name>
    <dbReference type="NCBI Taxonomy" id="564137"/>
    <lineage>
        <taxon>Bacteria</taxon>
        <taxon>Pseudomonadati</taxon>
        <taxon>Pseudomonadota</taxon>
        <taxon>Alphaproteobacteria</taxon>
        <taxon>Rhodobacterales</taxon>
        <taxon>Paracoccaceae</taxon>
        <taxon>Roseicitreum</taxon>
    </lineage>
</organism>
<dbReference type="EMBL" id="FNOM01000003">
    <property type="protein sequence ID" value="SDW77158.1"/>
    <property type="molecule type" value="Genomic_DNA"/>
</dbReference>
<evidence type="ECO:0000256" key="3">
    <source>
        <dbReference type="ARBA" id="ARBA00023136"/>
    </source>
</evidence>
<feature type="transmembrane region" description="Helical" evidence="5">
    <location>
        <begin position="155"/>
        <end position="178"/>
    </location>
</feature>
<dbReference type="PANTHER" id="PTHR11360">
    <property type="entry name" value="MONOCARBOXYLATE TRANSPORTER"/>
    <property type="match status" value="1"/>
</dbReference>
<dbReference type="GO" id="GO:0022857">
    <property type="term" value="F:transmembrane transporter activity"/>
    <property type="evidence" value="ECO:0007669"/>
    <property type="project" value="InterPro"/>
</dbReference>
<feature type="transmembrane region" description="Helical" evidence="5">
    <location>
        <begin position="332"/>
        <end position="350"/>
    </location>
</feature>
<protein>
    <submittedName>
        <fullName evidence="7">Major Facilitator Superfamily protein</fullName>
    </submittedName>
</protein>